<organism evidence="1 2">
    <name type="scientific">Oceanobacillus kapialis</name>
    <dbReference type="NCBI Taxonomy" id="481353"/>
    <lineage>
        <taxon>Bacteria</taxon>
        <taxon>Bacillati</taxon>
        <taxon>Bacillota</taxon>
        <taxon>Bacilli</taxon>
        <taxon>Bacillales</taxon>
        <taxon>Bacillaceae</taxon>
        <taxon>Oceanobacillus</taxon>
    </lineage>
</organism>
<protein>
    <recommendedName>
        <fullName evidence="3">DZIP3-like HEPN domain-containing protein</fullName>
    </recommendedName>
</protein>
<keyword evidence="2" id="KW-1185">Reference proteome</keyword>
<gene>
    <name evidence="1" type="ORF">ACFSUN_08070</name>
</gene>
<reference evidence="2" key="1">
    <citation type="journal article" date="2019" name="Int. J. Syst. Evol. Microbiol.">
        <title>The Global Catalogue of Microorganisms (GCM) 10K type strain sequencing project: providing services to taxonomists for standard genome sequencing and annotation.</title>
        <authorList>
            <consortium name="The Broad Institute Genomics Platform"/>
            <consortium name="The Broad Institute Genome Sequencing Center for Infectious Disease"/>
            <person name="Wu L."/>
            <person name="Ma J."/>
        </authorList>
    </citation>
    <scope>NUCLEOTIDE SEQUENCE [LARGE SCALE GENOMIC DNA]</scope>
    <source>
        <strain evidence="2">TISTR 1858</strain>
    </source>
</reference>
<name>A0ABW5PZC9_9BACI</name>
<dbReference type="RefSeq" id="WP_379561483.1">
    <property type="nucleotide sequence ID" value="NZ_JBHUMX010000019.1"/>
</dbReference>
<evidence type="ECO:0008006" key="3">
    <source>
        <dbReference type="Google" id="ProtNLM"/>
    </source>
</evidence>
<dbReference type="Proteomes" id="UP001597451">
    <property type="component" value="Unassembled WGS sequence"/>
</dbReference>
<proteinExistence type="predicted"/>
<sequence length="239" mass="27756">MDKIEIFKNFLLNNLNLLEFDGAGGENYRSPDFDLNPHDYLKFAKLELDSLTSTNSVNNKLHILNCVFHLKRAVDCQLDVFLYQLKLYDIVKDSNLGFERKLDFIKDIGIIESSSLARLNRLRNKMEHHYKYPDILEIQVYYDLVNAVVSLIESNIVTFLSTVQLNLHTNECRLDLEYNFSGNPNIILDLRYLGTSAPPTSITVDFVTERKEFTYYLKVALLLGKSFFLNLQLDKNKLL</sequence>
<evidence type="ECO:0000313" key="2">
    <source>
        <dbReference type="Proteomes" id="UP001597451"/>
    </source>
</evidence>
<comment type="caution">
    <text evidence="1">The sequence shown here is derived from an EMBL/GenBank/DDBJ whole genome shotgun (WGS) entry which is preliminary data.</text>
</comment>
<dbReference type="EMBL" id="JBHUMX010000019">
    <property type="protein sequence ID" value="MFD2628743.1"/>
    <property type="molecule type" value="Genomic_DNA"/>
</dbReference>
<evidence type="ECO:0000313" key="1">
    <source>
        <dbReference type="EMBL" id="MFD2628743.1"/>
    </source>
</evidence>
<accession>A0ABW5PZC9</accession>